<gene>
    <name evidence="1" type="ORF">HH195_11440</name>
</gene>
<dbReference type="EMBL" id="CP051755">
    <property type="protein sequence ID" value="QPJ86578.1"/>
    <property type="molecule type" value="Genomic_DNA"/>
</dbReference>
<keyword evidence="1" id="KW-0614">Plasmid</keyword>
<organism evidence="1 2">
    <name type="scientific">Candidatus Sarcina troglodytae</name>
    <dbReference type="NCBI Taxonomy" id="2726954"/>
    <lineage>
        <taxon>Bacteria</taxon>
        <taxon>Bacillati</taxon>
        <taxon>Bacillota</taxon>
        <taxon>Clostridia</taxon>
        <taxon>Eubacteriales</taxon>
        <taxon>Clostridiaceae</taxon>
        <taxon>Sarcina</taxon>
    </lineage>
</organism>
<reference evidence="1" key="1">
    <citation type="submission" date="2020-04" db="EMBL/GenBank/DDBJ databases">
        <title>A novel bacterium ('Candidatus Sarcina troglodytae' sp. nov.) linked to a protracted, uniformly lethal epizootic among sanctuary western chimpanzees (Pan troglodytes verus) in Sierra Leone.</title>
        <authorList>
            <person name="Owens L.A."/>
            <person name="Colitti B."/>
            <person name="Hirji I."/>
            <person name="Pizaro A."/>
            <person name="Jaffe J.E."/>
            <person name="Moittie S."/>
            <person name="Bishop-Lilly K.A."/>
            <person name="Estrella L.A."/>
            <person name="Voegtly L.J."/>
            <person name="Kuhn J.H."/>
            <person name="Suen G."/>
            <person name="Deblois C.L."/>
            <person name="Dunn C."/>
            <person name="Juan-Salles C."/>
            <person name="Goldberg T.L."/>
        </authorList>
    </citation>
    <scope>NUCLEOTIDE SEQUENCE</scope>
    <source>
        <strain evidence="1">JB2</strain>
    </source>
</reference>
<evidence type="ECO:0000313" key="1">
    <source>
        <dbReference type="EMBL" id="QPJ86578.1"/>
    </source>
</evidence>
<sequence>MVEKLFSFYPTTYSLKDFTYAFSSANPHFKLLLIVAGITFFLGYMEYVYSFMLIRREKSAPYPVWMHTFYFAHDSMGAIVFAVASKAVGGFWFFDLASVALVIWNCFEVYNLYKCIFVERQAIWGHLYDEPVKIKDAFLRVLGQIIVFVGVVNLFRVFMDDPYMFKWFIFTNILIAIVPGLYWEKRKTQIGASYKLAIVILIGTINSFLPWNMWALTSSYFSVSNNPWFYILGIIATGFAIRNILVLRRMKKKPKRLSNGTKTVFNIRNKTIN</sequence>
<accession>A0ACD1BGV0</accession>
<dbReference type="Proteomes" id="UP000594603">
    <property type="component" value="Plasmid p1"/>
</dbReference>
<name>A0ACD1BGV0_9CLOT</name>
<evidence type="ECO:0000313" key="2">
    <source>
        <dbReference type="Proteomes" id="UP000594603"/>
    </source>
</evidence>
<keyword evidence="2" id="KW-1185">Reference proteome</keyword>
<proteinExistence type="predicted"/>
<protein>
    <submittedName>
        <fullName evidence="1">Uncharacterized protein</fullName>
    </submittedName>
</protein>
<geneLocation type="plasmid" evidence="1 2">
    <name>p1</name>
</geneLocation>